<dbReference type="Gene3D" id="3.30.70.1290">
    <property type="entry name" value="Transposase IS200-like"/>
    <property type="match status" value="1"/>
</dbReference>
<sequence length="72" mass="8179">MVSGIKEPLKEILRTLADERRAEITEIEIMPDHVHLLVEVDLFRCECGFEADRDVNAAINIKYEGIKQLGIA</sequence>
<comment type="caution">
    <text evidence="2">The sequence shown here is derived from an EMBL/GenBank/DDBJ whole genome shotgun (WGS) entry which is preliminary data.</text>
</comment>
<dbReference type="EMBL" id="PEBX01000027">
    <property type="protein sequence ID" value="PTQ56463.1"/>
    <property type="molecule type" value="Genomic_DNA"/>
</dbReference>
<dbReference type="AlphaFoldDB" id="A0A2R6Y1B3"/>
<proteinExistence type="predicted"/>
<dbReference type="Pfam" id="PF01797">
    <property type="entry name" value="Y1_Tnp"/>
    <property type="match status" value="1"/>
</dbReference>
<dbReference type="InterPro" id="IPR036515">
    <property type="entry name" value="Transposase_17_sf"/>
</dbReference>
<dbReference type="SUPFAM" id="SSF143422">
    <property type="entry name" value="Transposase IS200-like"/>
    <property type="match status" value="1"/>
</dbReference>
<dbReference type="GO" id="GO:0003677">
    <property type="term" value="F:DNA binding"/>
    <property type="evidence" value="ECO:0007669"/>
    <property type="project" value="UniProtKB-KW"/>
</dbReference>
<evidence type="ECO:0000259" key="1">
    <source>
        <dbReference type="Pfam" id="PF01797"/>
    </source>
</evidence>
<dbReference type="InterPro" id="IPR002686">
    <property type="entry name" value="Transposase_17"/>
</dbReference>
<protein>
    <submittedName>
        <fullName evidence="2">Mobile element protein</fullName>
    </submittedName>
</protein>
<name>A0A2R6Y1B3_9BACL</name>
<accession>A0A2R6Y1B3</accession>
<reference evidence="3" key="1">
    <citation type="journal article" date="2018" name="Sci. Rep.">
        <title>Lignite coal burning seam in the remote Altai Mountains harbors a hydrogen-driven thermophilic microbial community.</title>
        <authorList>
            <person name="Kadnikov V.V."/>
            <person name="Mardanov A.V."/>
            <person name="Ivasenko D.A."/>
            <person name="Antsiferov D.V."/>
            <person name="Beletsky A.V."/>
            <person name="Karnachuk O.V."/>
            <person name="Ravin N.V."/>
        </authorList>
    </citation>
    <scope>NUCLEOTIDE SEQUENCE [LARGE SCALE GENOMIC DNA]</scope>
</reference>
<gene>
    <name evidence="2" type="ORF">BSOLF_0170</name>
</gene>
<dbReference type="Proteomes" id="UP000244338">
    <property type="component" value="Unassembled WGS sequence"/>
</dbReference>
<organism evidence="2 3">
    <name type="scientific">Candidatus Carbonibacillus altaicus</name>
    <dbReference type="NCBI Taxonomy" id="2163959"/>
    <lineage>
        <taxon>Bacteria</taxon>
        <taxon>Bacillati</taxon>
        <taxon>Bacillota</taxon>
        <taxon>Bacilli</taxon>
        <taxon>Bacillales</taxon>
        <taxon>Candidatus Carbonibacillus</taxon>
    </lineage>
</organism>
<evidence type="ECO:0000313" key="3">
    <source>
        <dbReference type="Proteomes" id="UP000244338"/>
    </source>
</evidence>
<dbReference type="GO" id="GO:0006313">
    <property type="term" value="P:DNA transposition"/>
    <property type="evidence" value="ECO:0007669"/>
    <property type="project" value="InterPro"/>
</dbReference>
<evidence type="ECO:0000313" key="2">
    <source>
        <dbReference type="EMBL" id="PTQ56463.1"/>
    </source>
</evidence>
<dbReference type="GO" id="GO:0004803">
    <property type="term" value="F:transposase activity"/>
    <property type="evidence" value="ECO:0007669"/>
    <property type="project" value="InterPro"/>
</dbReference>
<feature type="domain" description="Transposase IS200-like" evidence="1">
    <location>
        <begin position="5"/>
        <end position="41"/>
    </location>
</feature>